<feature type="domain" description="PE" evidence="1">
    <location>
        <begin position="2"/>
        <end position="39"/>
    </location>
</feature>
<proteinExistence type="predicted"/>
<dbReference type="InterPro" id="IPR038332">
    <property type="entry name" value="PPE_sf"/>
</dbReference>
<name>A0A498Q258_9MYCO</name>
<dbReference type="Gene3D" id="1.10.287.850">
    <property type="entry name" value="HP0062-like domain"/>
    <property type="match status" value="1"/>
</dbReference>
<dbReference type="InterPro" id="IPR000084">
    <property type="entry name" value="PE-PGRS_N"/>
</dbReference>
<protein>
    <submittedName>
        <fullName evidence="2">Triacylglycerol lipase</fullName>
        <ecNumber evidence="2">3.1.1.3</ecNumber>
    </submittedName>
</protein>
<evidence type="ECO:0000259" key="1">
    <source>
        <dbReference type="Pfam" id="PF00934"/>
    </source>
</evidence>
<gene>
    <name evidence="2" type="primary">lipY_9</name>
    <name evidence="2" type="ORF">LAUMK13_02085</name>
</gene>
<dbReference type="SUPFAM" id="SSF140459">
    <property type="entry name" value="PE/PPE dimer-like"/>
    <property type="match status" value="1"/>
</dbReference>
<dbReference type="EC" id="3.1.1.3" evidence="2"/>
<dbReference type="EMBL" id="UPHQ01000093">
    <property type="protein sequence ID" value="VBA38405.1"/>
    <property type="molecule type" value="Genomic_DNA"/>
</dbReference>
<keyword evidence="3" id="KW-1185">Reference proteome</keyword>
<accession>A0A498Q258</accession>
<organism evidence="2 3">
    <name type="scientific">Mycobacterium innocens</name>
    <dbReference type="NCBI Taxonomy" id="2341083"/>
    <lineage>
        <taxon>Bacteria</taxon>
        <taxon>Bacillati</taxon>
        <taxon>Actinomycetota</taxon>
        <taxon>Actinomycetes</taxon>
        <taxon>Mycobacteriales</taxon>
        <taxon>Mycobacteriaceae</taxon>
        <taxon>Mycobacterium</taxon>
    </lineage>
</organism>
<keyword evidence="2" id="KW-0378">Hydrolase</keyword>
<dbReference type="AlphaFoldDB" id="A0A498Q258"/>
<dbReference type="RefSeq" id="WP_075544208.1">
    <property type="nucleotide sequence ID" value="NZ_UPHQ01000093.1"/>
</dbReference>
<reference evidence="2 3" key="1">
    <citation type="submission" date="2018-09" db="EMBL/GenBank/DDBJ databases">
        <authorList>
            <person name="Tagini F."/>
        </authorList>
    </citation>
    <scope>NUCLEOTIDE SEQUENCE [LARGE SCALE GENOMIC DNA]</scope>
    <source>
        <strain evidence="2 3">MK13</strain>
    </source>
</reference>
<dbReference type="GO" id="GO:0004806">
    <property type="term" value="F:triacylglycerol lipase activity"/>
    <property type="evidence" value="ECO:0007669"/>
    <property type="project" value="UniProtKB-EC"/>
</dbReference>
<sequence length="82" mass="8497">MSGAIAALFARYAQRYQALSVPAAAFHEQFVQAVSTGAAGPAATVEPVEQQRSLMRMRPDPAATSVRLVGQLGLAVPAAMLG</sequence>
<evidence type="ECO:0000313" key="3">
    <source>
        <dbReference type="Proteomes" id="UP000267289"/>
    </source>
</evidence>
<evidence type="ECO:0000313" key="2">
    <source>
        <dbReference type="EMBL" id="VBA38405.1"/>
    </source>
</evidence>
<dbReference type="Proteomes" id="UP000267289">
    <property type="component" value="Unassembled WGS sequence"/>
</dbReference>
<dbReference type="Pfam" id="PF00934">
    <property type="entry name" value="PE"/>
    <property type="match status" value="1"/>
</dbReference>